<dbReference type="InterPro" id="IPR000357">
    <property type="entry name" value="HEAT"/>
</dbReference>
<comment type="caution">
    <text evidence="2">The sequence shown here is derived from an EMBL/GenBank/DDBJ whole genome shotgun (WGS) entry which is preliminary data.</text>
</comment>
<keyword evidence="1" id="KW-0677">Repeat</keyword>
<dbReference type="InterPro" id="IPR016024">
    <property type="entry name" value="ARM-type_fold"/>
</dbReference>
<reference evidence="3" key="1">
    <citation type="journal article" date="2019" name="Int. J. Syst. Evol. Microbiol.">
        <title>The Global Catalogue of Microorganisms (GCM) 10K type strain sequencing project: providing services to taxonomists for standard genome sequencing and annotation.</title>
        <authorList>
            <consortium name="The Broad Institute Genomics Platform"/>
            <consortium name="The Broad Institute Genome Sequencing Center for Infectious Disease"/>
            <person name="Wu L."/>
            <person name="Ma J."/>
        </authorList>
    </citation>
    <scope>NUCLEOTIDE SEQUENCE [LARGE SCALE GENOMIC DNA]</scope>
    <source>
        <strain evidence="3">CGMCC 1.19062</strain>
    </source>
</reference>
<dbReference type="SUPFAM" id="SSF48371">
    <property type="entry name" value="ARM repeat"/>
    <property type="match status" value="1"/>
</dbReference>
<dbReference type="EMBL" id="JBHUIP010000012">
    <property type="protein sequence ID" value="MFD2263636.1"/>
    <property type="molecule type" value="Genomic_DNA"/>
</dbReference>
<dbReference type="RefSeq" id="WP_379876660.1">
    <property type="nucleotide sequence ID" value="NZ_JBHUIP010000012.1"/>
</dbReference>
<evidence type="ECO:0000313" key="2">
    <source>
        <dbReference type="EMBL" id="MFD2263636.1"/>
    </source>
</evidence>
<protein>
    <recommendedName>
        <fullName evidence="4">DNA alkylation repair protein</fullName>
    </recommendedName>
</protein>
<organism evidence="2 3">
    <name type="scientific">Lacibacterium aquatile</name>
    <dbReference type="NCBI Taxonomy" id="1168082"/>
    <lineage>
        <taxon>Bacteria</taxon>
        <taxon>Pseudomonadati</taxon>
        <taxon>Pseudomonadota</taxon>
        <taxon>Alphaproteobacteria</taxon>
        <taxon>Rhodospirillales</taxon>
        <taxon>Rhodospirillaceae</taxon>
    </lineage>
</organism>
<proteinExistence type="predicted"/>
<accession>A0ABW5DT30</accession>
<dbReference type="Proteomes" id="UP001597295">
    <property type="component" value="Unassembled WGS sequence"/>
</dbReference>
<dbReference type="Gene3D" id="1.25.40.290">
    <property type="entry name" value="ARM repeat domains"/>
    <property type="match status" value="1"/>
</dbReference>
<sequence>MSDELRAMYNREVVEGLAAMVAAVHPAFPSARFVEEVVADLPPLKLMERAQRMAEGFQAHLPQDYPTALAILVKSLPAEAMQEGSFRYLPYLNFVSRYGLDHPEQSLEAIAVMTRYFTAEFDVRPFIVKHPDLTWACIHRWSKDADWRVRRLSTEGIRPRLPWGTRLQDLVKNPAPVRPIIDLLHSDPHDSVRRSCANSLNDIAKDHPDLAVEIAGGWTTKWEVRHALRTLVKKGHPGALALLGFGGGDALDLSGLTLAPPTVVFGTGLEFSFTLASREAAAVDLSIDYAIHHRKANGQLAPKVFKLTSKRLEPGQSITVSKRHAIRPITTRVYYPGLHKLEILVNGRSLGSHEFILEMAG</sequence>
<evidence type="ECO:0000256" key="1">
    <source>
        <dbReference type="ARBA" id="ARBA00022737"/>
    </source>
</evidence>
<dbReference type="Pfam" id="PF02985">
    <property type="entry name" value="HEAT"/>
    <property type="match status" value="1"/>
</dbReference>
<evidence type="ECO:0000313" key="3">
    <source>
        <dbReference type="Proteomes" id="UP001597295"/>
    </source>
</evidence>
<evidence type="ECO:0008006" key="4">
    <source>
        <dbReference type="Google" id="ProtNLM"/>
    </source>
</evidence>
<keyword evidence="3" id="KW-1185">Reference proteome</keyword>
<gene>
    <name evidence="2" type="ORF">ACFSM5_12115</name>
</gene>
<name>A0ABW5DT30_9PROT</name>